<dbReference type="EMBL" id="VNHM01000016">
    <property type="protein sequence ID" value="TYO93912.1"/>
    <property type="molecule type" value="Genomic_DNA"/>
</dbReference>
<accession>A0A5S4ZQT5</accession>
<keyword evidence="1" id="KW-0479">Metal-binding</keyword>
<proteinExistence type="predicted"/>
<keyword evidence="6" id="KW-1185">Reference proteome</keyword>
<feature type="coiled-coil region" evidence="2">
    <location>
        <begin position="26"/>
        <end position="53"/>
    </location>
</feature>
<evidence type="ECO:0000259" key="4">
    <source>
        <dbReference type="Pfam" id="PF04570"/>
    </source>
</evidence>
<keyword evidence="2" id="KW-0175">Coiled coil</keyword>
<organism evidence="5 6">
    <name type="scientific">Desulfallas thermosapovorans DSM 6562</name>
    <dbReference type="NCBI Taxonomy" id="1121431"/>
    <lineage>
        <taxon>Bacteria</taxon>
        <taxon>Bacillati</taxon>
        <taxon>Bacillota</taxon>
        <taxon>Clostridia</taxon>
        <taxon>Eubacteriales</taxon>
        <taxon>Desulfallaceae</taxon>
        <taxon>Desulfallas</taxon>
    </lineage>
</organism>
<comment type="caution">
    <text evidence="5">The sequence shown here is derived from an EMBL/GenBank/DDBJ whole genome shotgun (WGS) entry which is preliminary data.</text>
</comment>
<dbReference type="Proteomes" id="UP000323166">
    <property type="component" value="Unassembled WGS sequence"/>
</dbReference>
<keyword evidence="3" id="KW-0472">Membrane</keyword>
<feature type="domain" description="FLZ-type" evidence="4">
    <location>
        <begin position="58"/>
        <end position="91"/>
    </location>
</feature>
<evidence type="ECO:0000256" key="1">
    <source>
        <dbReference type="ARBA" id="ARBA00022723"/>
    </source>
</evidence>
<gene>
    <name evidence="5" type="ORF">LX24_02476</name>
</gene>
<keyword evidence="3" id="KW-1133">Transmembrane helix</keyword>
<dbReference type="RefSeq" id="WP_166512439.1">
    <property type="nucleotide sequence ID" value="NZ_VNHM01000016.1"/>
</dbReference>
<sequence>MGVVESILNFLLIFLIINGIFNYMAISRARKQAQKIEEENAKLKLQVKEQIEMVTDNICGRTLPKSDAYVLAGDETRHYFCSWECREKYINLLKEY</sequence>
<dbReference type="InterPro" id="IPR007650">
    <property type="entry name" value="Zf-FLZ_dom"/>
</dbReference>
<name>A0A5S4ZQT5_9FIRM</name>
<dbReference type="GO" id="GO:0046872">
    <property type="term" value="F:metal ion binding"/>
    <property type="evidence" value="ECO:0007669"/>
    <property type="project" value="UniProtKB-KW"/>
</dbReference>
<reference evidence="5 6" key="1">
    <citation type="submission" date="2019-07" db="EMBL/GenBank/DDBJ databases">
        <title>Genomic Encyclopedia of Type Strains, Phase I: the one thousand microbial genomes (KMG-I) project.</title>
        <authorList>
            <person name="Kyrpides N."/>
        </authorList>
    </citation>
    <scope>NUCLEOTIDE SEQUENCE [LARGE SCALE GENOMIC DNA]</scope>
    <source>
        <strain evidence="5 6">DSM 6562</strain>
    </source>
</reference>
<dbReference type="AlphaFoldDB" id="A0A5S4ZQT5"/>
<evidence type="ECO:0000313" key="5">
    <source>
        <dbReference type="EMBL" id="TYO93912.1"/>
    </source>
</evidence>
<dbReference type="Pfam" id="PF04570">
    <property type="entry name" value="zf-FLZ"/>
    <property type="match status" value="1"/>
</dbReference>
<keyword evidence="3" id="KW-0812">Transmembrane</keyword>
<protein>
    <recommendedName>
        <fullName evidence="4">FLZ-type domain-containing protein</fullName>
    </recommendedName>
</protein>
<evidence type="ECO:0000313" key="6">
    <source>
        <dbReference type="Proteomes" id="UP000323166"/>
    </source>
</evidence>
<evidence type="ECO:0000256" key="3">
    <source>
        <dbReference type="SAM" id="Phobius"/>
    </source>
</evidence>
<feature type="transmembrane region" description="Helical" evidence="3">
    <location>
        <begin position="6"/>
        <end position="26"/>
    </location>
</feature>
<evidence type="ECO:0000256" key="2">
    <source>
        <dbReference type="SAM" id="Coils"/>
    </source>
</evidence>